<dbReference type="GO" id="GO:0005737">
    <property type="term" value="C:cytoplasm"/>
    <property type="evidence" value="ECO:0007669"/>
    <property type="project" value="UniProtKB-UniRule"/>
</dbReference>
<dbReference type="PANTHER" id="PTHR11451:SF44">
    <property type="entry name" value="THREONINE--TRNA LIGASE, CHLOROPLASTIC_MITOCHONDRIAL 2"/>
    <property type="match status" value="1"/>
</dbReference>
<dbReference type="InterPro" id="IPR036621">
    <property type="entry name" value="Anticodon-bd_dom_sf"/>
</dbReference>
<organism evidence="13 14">
    <name type="scientific">Candidatus Dojkabacteria bacterium CG_4_10_14_0_2_um_filter_Dojkabacteria_WS6_41_15</name>
    <dbReference type="NCBI Taxonomy" id="2014249"/>
    <lineage>
        <taxon>Bacteria</taxon>
        <taxon>Candidatus Dojkabacteria</taxon>
    </lineage>
</organism>
<dbReference type="InterPro" id="IPR006195">
    <property type="entry name" value="aa-tRNA-synth_II"/>
</dbReference>
<keyword evidence="8" id="KW-0648">Protein biosynthesis</keyword>
<keyword evidence="6" id="KW-0067">ATP-binding</keyword>
<evidence type="ECO:0000256" key="4">
    <source>
        <dbReference type="ARBA" id="ARBA00022598"/>
    </source>
</evidence>
<dbReference type="NCBIfam" id="TIGR00418">
    <property type="entry name" value="thrS"/>
    <property type="match status" value="1"/>
</dbReference>
<evidence type="ECO:0000256" key="1">
    <source>
        <dbReference type="ARBA" id="ARBA00008226"/>
    </source>
</evidence>
<dbReference type="Gene3D" id="3.30.54.20">
    <property type="match status" value="1"/>
</dbReference>
<dbReference type="PROSITE" id="PS50862">
    <property type="entry name" value="AA_TRNA_LIGASE_II"/>
    <property type="match status" value="1"/>
</dbReference>
<evidence type="ECO:0000256" key="11">
    <source>
        <dbReference type="NCBIfam" id="TIGR00418"/>
    </source>
</evidence>
<evidence type="ECO:0000256" key="9">
    <source>
        <dbReference type="ARBA" id="ARBA00023146"/>
    </source>
</evidence>
<dbReference type="InterPro" id="IPR047246">
    <property type="entry name" value="ThrRS_anticodon"/>
</dbReference>
<dbReference type="InterPro" id="IPR002314">
    <property type="entry name" value="aa-tRNA-synt_IIb"/>
</dbReference>
<feature type="domain" description="Aminoacyl-transfer RNA synthetases class-II family profile" evidence="12">
    <location>
        <begin position="181"/>
        <end position="474"/>
    </location>
</feature>
<dbReference type="GO" id="GO:0005524">
    <property type="term" value="F:ATP binding"/>
    <property type="evidence" value="ECO:0007669"/>
    <property type="project" value="UniProtKB-KW"/>
</dbReference>
<comment type="catalytic activity">
    <reaction evidence="10">
        <text>tRNA(Thr) + L-threonine + ATP = L-threonyl-tRNA(Thr) + AMP + diphosphate + H(+)</text>
        <dbReference type="Rhea" id="RHEA:24624"/>
        <dbReference type="Rhea" id="RHEA-COMP:9670"/>
        <dbReference type="Rhea" id="RHEA-COMP:9704"/>
        <dbReference type="ChEBI" id="CHEBI:15378"/>
        <dbReference type="ChEBI" id="CHEBI:30616"/>
        <dbReference type="ChEBI" id="CHEBI:33019"/>
        <dbReference type="ChEBI" id="CHEBI:57926"/>
        <dbReference type="ChEBI" id="CHEBI:78442"/>
        <dbReference type="ChEBI" id="CHEBI:78534"/>
        <dbReference type="ChEBI" id="CHEBI:456215"/>
        <dbReference type="EC" id="6.1.1.3"/>
    </reaction>
</comment>
<keyword evidence="4 13" id="KW-0436">Ligase</keyword>
<dbReference type="SUPFAM" id="SSF55186">
    <property type="entry name" value="ThrRS/AlaRS common domain"/>
    <property type="match status" value="1"/>
</dbReference>
<keyword evidence="3" id="KW-0820">tRNA-binding</keyword>
<accession>A0A2M7W177</accession>
<dbReference type="Gene3D" id="3.30.930.10">
    <property type="entry name" value="Bira Bifunctional Protein, Domain 2"/>
    <property type="match status" value="1"/>
</dbReference>
<dbReference type="GO" id="GO:0006435">
    <property type="term" value="P:threonyl-tRNA aminoacylation"/>
    <property type="evidence" value="ECO:0007669"/>
    <property type="project" value="UniProtKB-UniRule"/>
</dbReference>
<comment type="similarity">
    <text evidence="1">Belongs to the class-II aminoacyl-tRNA synthetase family.</text>
</comment>
<reference evidence="14" key="1">
    <citation type="submission" date="2017-09" db="EMBL/GenBank/DDBJ databases">
        <title>Depth-based differentiation of microbial function through sediment-hosted aquifers and enrichment of novel symbionts in the deep terrestrial subsurface.</title>
        <authorList>
            <person name="Probst A.J."/>
            <person name="Ladd B."/>
            <person name="Jarett J.K."/>
            <person name="Geller-Mcgrath D.E."/>
            <person name="Sieber C.M.K."/>
            <person name="Emerson J.B."/>
            <person name="Anantharaman K."/>
            <person name="Thomas B.C."/>
            <person name="Malmstrom R."/>
            <person name="Stieglmeier M."/>
            <person name="Klingl A."/>
            <person name="Woyke T."/>
            <person name="Ryan C.M."/>
            <person name="Banfield J.F."/>
        </authorList>
    </citation>
    <scope>NUCLEOTIDE SEQUENCE [LARGE SCALE GENOMIC DNA]</scope>
</reference>
<evidence type="ECO:0000256" key="10">
    <source>
        <dbReference type="ARBA" id="ARBA00049515"/>
    </source>
</evidence>
<protein>
    <recommendedName>
        <fullName evidence="2 11">Threonine--tRNA ligase</fullName>
        <ecNumber evidence="2 11">6.1.1.3</ecNumber>
    </recommendedName>
</protein>
<keyword evidence="7" id="KW-0694">RNA-binding</keyword>
<dbReference type="PANTHER" id="PTHR11451">
    <property type="entry name" value="THREONINE-TRNA LIGASE"/>
    <property type="match status" value="1"/>
</dbReference>
<dbReference type="InterPro" id="IPR002320">
    <property type="entry name" value="Thr-tRNA-ligase_IIa"/>
</dbReference>
<evidence type="ECO:0000259" key="12">
    <source>
        <dbReference type="PROSITE" id="PS50862"/>
    </source>
</evidence>
<dbReference type="SUPFAM" id="SSF52954">
    <property type="entry name" value="Class II aaRS ABD-related"/>
    <property type="match status" value="1"/>
</dbReference>
<dbReference type="Gene3D" id="3.40.50.800">
    <property type="entry name" value="Anticodon-binding domain"/>
    <property type="match status" value="1"/>
</dbReference>
<evidence type="ECO:0000313" key="13">
    <source>
        <dbReference type="EMBL" id="PJA12867.1"/>
    </source>
</evidence>
<dbReference type="InterPro" id="IPR004154">
    <property type="entry name" value="Anticodon-bd"/>
</dbReference>
<dbReference type="SUPFAM" id="SSF55681">
    <property type="entry name" value="Class II aaRS and biotin synthetases"/>
    <property type="match status" value="1"/>
</dbReference>
<dbReference type="Proteomes" id="UP000228952">
    <property type="component" value="Unassembled WGS sequence"/>
</dbReference>
<dbReference type="InterPro" id="IPR018163">
    <property type="entry name" value="Thr/Ala-tRNA-synth_IIc_edit"/>
</dbReference>
<evidence type="ECO:0000256" key="8">
    <source>
        <dbReference type="ARBA" id="ARBA00022917"/>
    </source>
</evidence>
<sequence>MSTTDITKLRRSAAHLLAMAVLELHNDAKLGTFGITDSGFYYDIEFDEPISSDVLPAIQVKMLELVQANVKISSVQKTQNEAIAYFTEKEQPYKRETLDDSDTKKVDLIVIGENSFQDIKVGDVVESAKSLENCVLLDVSGAYWKGDDKRSMLTRISGACFATAEELSTYQEYRIDVLRRDHRVMGKKLGYFSVDPEIGTGLVFWSPRGRYVRDVIAGLIKSRMFQLGAEMVETPMLGNSNEIRLITQPQNEQIIAKSLSEEGEHWYAIRQQVIGSHLRMFSWKERSYRDLPWRVGEIAKVIRYEKMSELEGLHRTREITQDTITIACTHEQIEKEVEILVQIIVQFARDLGFPDFELHLRLPDAISKADNGEATFLSGLFKTISRRQSVTIIEDAAGRQVSEVELVLIVKDSLRQHREWSKIQLLFKFPLEQQLTYMGKDGELHAPVVIRATIAGSLERVIATLIEHYAGVLPLWLTYEHARVIPVTSQQELYAEKIVKQLTERGIHATTDLTSEPLEGKIKQAEEEKVPYMLVVGEKEQATDGVSVRVQGHGDIGLLDMETFIKDIQGEVQSKSIKSSFV</sequence>
<dbReference type="Pfam" id="PF00587">
    <property type="entry name" value="tRNA-synt_2b"/>
    <property type="match status" value="1"/>
</dbReference>
<dbReference type="InterPro" id="IPR045864">
    <property type="entry name" value="aa-tRNA-synth_II/BPL/LPL"/>
</dbReference>
<dbReference type="AlphaFoldDB" id="A0A2M7W177"/>
<evidence type="ECO:0000256" key="6">
    <source>
        <dbReference type="ARBA" id="ARBA00022840"/>
    </source>
</evidence>
<proteinExistence type="inferred from homology"/>
<evidence type="ECO:0000256" key="5">
    <source>
        <dbReference type="ARBA" id="ARBA00022741"/>
    </source>
</evidence>
<dbReference type="Gene3D" id="3.30.980.10">
    <property type="entry name" value="Threonyl-trna Synthetase, Chain A, domain 2"/>
    <property type="match status" value="1"/>
</dbReference>
<keyword evidence="9" id="KW-0030">Aminoacyl-tRNA synthetase</keyword>
<dbReference type="PRINTS" id="PR01047">
    <property type="entry name" value="TRNASYNTHTHR"/>
</dbReference>
<comment type="caution">
    <text evidence="13">The sequence shown here is derived from an EMBL/GenBank/DDBJ whole genome shotgun (WGS) entry which is preliminary data.</text>
</comment>
<keyword evidence="5" id="KW-0547">Nucleotide-binding</keyword>
<gene>
    <name evidence="13" type="primary">thrS</name>
    <name evidence="13" type="ORF">COX64_04045</name>
</gene>
<dbReference type="Pfam" id="PF03129">
    <property type="entry name" value="HGTP_anticodon"/>
    <property type="match status" value="1"/>
</dbReference>
<evidence type="ECO:0000256" key="7">
    <source>
        <dbReference type="ARBA" id="ARBA00022884"/>
    </source>
</evidence>
<dbReference type="EMBL" id="PFQB01000101">
    <property type="protein sequence ID" value="PJA12867.1"/>
    <property type="molecule type" value="Genomic_DNA"/>
</dbReference>
<evidence type="ECO:0000256" key="3">
    <source>
        <dbReference type="ARBA" id="ARBA00022555"/>
    </source>
</evidence>
<evidence type="ECO:0000313" key="14">
    <source>
        <dbReference type="Proteomes" id="UP000228952"/>
    </source>
</evidence>
<name>A0A2M7W177_9BACT</name>
<dbReference type="GO" id="GO:0004829">
    <property type="term" value="F:threonine-tRNA ligase activity"/>
    <property type="evidence" value="ECO:0007669"/>
    <property type="project" value="UniProtKB-UniRule"/>
</dbReference>
<dbReference type="CDD" id="cd00860">
    <property type="entry name" value="ThrRS_anticodon"/>
    <property type="match status" value="1"/>
</dbReference>
<dbReference type="EC" id="6.1.1.3" evidence="2 11"/>
<evidence type="ECO:0000256" key="2">
    <source>
        <dbReference type="ARBA" id="ARBA00013163"/>
    </source>
</evidence>
<dbReference type="GO" id="GO:0000049">
    <property type="term" value="F:tRNA binding"/>
    <property type="evidence" value="ECO:0007669"/>
    <property type="project" value="UniProtKB-KW"/>
</dbReference>